<comment type="caution">
    <text evidence="8">The sequence shown here is derived from an EMBL/GenBank/DDBJ whole genome shotgun (WGS) entry which is preliminary data.</text>
</comment>
<reference evidence="8" key="2">
    <citation type="submission" date="2023-05" db="EMBL/GenBank/DDBJ databases">
        <authorList>
            <consortium name="Lawrence Berkeley National Laboratory"/>
            <person name="Steindorff A."/>
            <person name="Hensen N."/>
            <person name="Bonometti L."/>
            <person name="Westerberg I."/>
            <person name="Brannstrom I.O."/>
            <person name="Guillou S."/>
            <person name="Cros-Aarteil S."/>
            <person name="Calhoun S."/>
            <person name="Haridas S."/>
            <person name="Kuo A."/>
            <person name="Mondo S."/>
            <person name="Pangilinan J."/>
            <person name="Riley R."/>
            <person name="Labutti K."/>
            <person name="Andreopoulos B."/>
            <person name="Lipzen A."/>
            <person name="Chen C."/>
            <person name="Yanf M."/>
            <person name="Daum C."/>
            <person name="Ng V."/>
            <person name="Clum A."/>
            <person name="Ohm R."/>
            <person name="Martin F."/>
            <person name="Silar P."/>
            <person name="Natvig D."/>
            <person name="Lalanne C."/>
            <person name="Gautier V."/>
            <person name="Ament-Velasquez S.L."/>
            <person name="Kruys A."/>
            <person name="Hutchinson M.I."/>
            <person name="Powell A.J."/>
            <person name="Barry K."/>
            <person name="Miller A.N."/>
            <person name="Grigoriev I.V."/>
            <person name="Debuchy R."/>
            <person name="Gladieux P."/>
            <person name="Thoren M.H."/>
            <person name="Johannesson H."/>
        </authorList>
    </citation>
    <scope>NUCLEOTIDE SEQUENCE</scope>
    <source>
        <strain evidence="8">CBS 315.58</strain>
    </source>
</reference>
<evidence type="ECO:0000256" key="1">
    <source>
        <dbReference type="ARBA" id="ARBA00004370"/>
    </source>
</evidence>
<protein>
    <recommendedName>
        <fullName evidence="7">TMEM205-like domain-containing protein</fullName>
    </recommendedName>
</protein>
<dbReference type="PANTHER" id="PTHR23241">
    <property type="entry name" value="LATE EMBRYOGENESIS ABUNDANT PLANTS LEA-RELATED"/>
    <property type="match status" value="1"/>
</dbReference>
<dbReference type="PANTHER" id="PTHR23241:SF102">
    <property type="entry name" value="LD23009P"/>
    <property type="match status" value="1"/>
</dbReference>
<dbReference type="EMBL" id="MU863876">
    <property type="protein sequence ID" value="KAK4205412.1"/>
    <property type="molecule type" value="Genomic_DNA"/>
</dbReference>
<dbReference type="GO" id="GO:0016020">
    <property type="term" value="C:membrane"/>
    <property type="evidence" value="ECO:0007669"/>
    <property type="project" value="UniProtKB-SubCell"/>
</dbReference>
<sequence>MDSPTFTALAALPPIHLLCFSSLLGATLYQSFVITKISYRALPMSAFRSLQKQVWPFYFRAQAAFIFATAITIPGDGSLFRSAGTLTCLPHAVALTSALLNTFIFESATRKAMIEVAHQETRDARSQITKDADLNKEQGDETSTTSKQIKKRFSSKHAMCIHLNLVTMGAILAYGWTLASRLN</sequence>
<keyword evidence="3 6" id="KW-1133">Transmembrane helix</keyword>
<name>A0AAN6XVP3_9PEZI</name>
<dbReference type="InterPro" id="IPR025423">
    <property type="entry name" value="TMEM205-like"/>
</dbReference>
<evidence type="ECO:0000256" key="2">
    <source>
        <dbReference type="ARBA" id="ARBA00022692"/>
    </source>
</evidence>
<keyword evidence="9" id="KW-1185">Reference proteome</keyword>
<evidence type="ECO:0000256" key="6">
    <source>
        <dbReference type="SAM" id="Phobius"/>
    </source>
</evidence>
<evidence type="ECO:0000256" key="3">
    <source>
        <dbReference type="ARBA" id="ARBA00022989"/>
    </source>
</evidence>
<dbReference type="InterPro" id="IPR053009">
    <property type="entry name" value="Xanthocillin_Biosynth-Assoc"/>
</dbReference>
<dbReference type="AlphaFoldDB" id="A0AAN6XVP3"/>
<feature type="transmembrane region" description="Helical" evidence="6">
    <location>
        <begin position="15"/>
        <end position="34"/>
    </location>
</feature>
<proteinExistence type="predicted"/>
<feature type="transmembrane region" description="Helical" evidence="6">
    <location>
        <begin position="79"/>
        <end position="104"/>
    </location>
</feature>
<evidence type="ECO:0000313" key="9">
    <source>
        <dbReference type="Proteomes" id="UP001303160"/>
    </source>
</evidence>
<evidence type="ECO:0000313" key="8">
    <source>
        <dbReference type="EMBL" id="KAK4205412.1"/>
    </source>
</evidence>
<feature type="region of interest" description="Disordered" evidence="5">
    <location>
        <begin position="125"/>
        <end position="148"/>
    </location>
</feature>
<feature type="domain" description="TMEM205-like" evidence="7">
    <location>
        <begin position="18"/>
        <end position="115"/>
    </location>
</feature>
<comment type="subcellular location">
    <subcellularLocation>
        <location evidence="1">Membrane</location>
    </subcellularLocation>
</comment>
<keyword evidence="4 6" id="KW-0472">Membrane</keyword>
<gene>
    <name evidence="8" type="ORF">QBC40DRAFT_35768</name>
</gene>
<evidence type="ECO:0000256" key="4">
    <source>
        <dbReference type="ARBA" id="ARBA00023136"/>
    </source>
</evidence>
<organism evidence="8 9">
    <name type="scientific">Triangularia verruculosa</name>
    <dbReference type="NCBI Taxonomy" id="2587418"/>
    <lineage>
        <taxon>Eukaryota</taxon>
        <taxon>Fungi</taxon>
        <taxon>Dikarya</taxon>
        <taxon>Ascomycota</taxon>
        <taxon>Pezizomycotina</taxon>
        <taxon>Sordariomycetes</taxon>
        <taxon>Sordariomycetidae</taxon>
        <taxon>Sordariales</taxon>
        <taxon>Podosporaceae</taxon>
        <taxon>Triangularia</taxon>
    </lineage>
</organism>
<dbReference type="Proteomes" id="UP001303160">
    <property type="component" value="Unassembled WGS sequence"/>
</dbReference>
<reference evidence="8" key="1">
    <citation type="journal article" date="2023" name="Mol. Phylogenet. Evol.">
        <title>Genome-scale phylogeny and comparative genomics of the fungal order Sordariales.</title>
        <authorList>
            <person name="Hensen N."/>
            <person name="Bonometti L."/>
            <person name="Westerberg I."/>
            <person name="Brannstrom I.O."/>
            <person name="Guillou S."/>
            <person name="Cros-Aarteil S."/>
            <person name="Calhoun S."/>
            <person name="Haridas S."/>
            <person name="Kuo A."/>
            <person name="Mondo S."/>
            <person name="Pangilinan J."/>
            <person name="Riley R."/>
            <person name="LaButti K."/>
            <person name="Andreopoulos B."/>
            <person name="Lipzen A."/>
            <person name="Chen C."/>
            <person name="Yan M."/>
            <person name="Daum C."/>
            <person name="Ng V."/>
            <person name="Clum A."/>
            <person name="Steindorff A."/>
            <person name="Ohm R.A."/>
            <person name="Martin F."/>
            <person name="Silar P."/>
            <person name="Natvig D.O."/>
            <person name="Lalanne C."/>
            <person name="Gautier V."/>
            <person name="Ament-Velasquez S.L."/>
            <person name="Kruys A."/>
            <person name="Hutchinson M.I."/>
            <person name="Powell A.J."/>
            <person name="Barry K."/>
            <person name="Miller A.N."/>
            <person name="Grigoriev I.V."/>
            <person name="Debuchy R."/>
            <person name="Gladieux P."/>
            <person name="Hiltunen Thoren M."/>
            <person name="Johannesson H."/>
        </authorList>
    </citation>
    <scope>NUCLEOTIDE SEQUENCE</scope>
    <source>
        <strain evidence="8">CBS 315.58</strain>
    </source>
</reference>
<feature type="compositionally biased region" description="Basic and acidic residues" evidence="5">
    <location>
        <begin position="125"/>
        <end position="139"/>
    </location>
</feature>
<keyword evidence="2 6" id="KW-0812">Transmembrane</keyword>
<feature type="transmembrane region" description="Helical" evidence="6">
    <location>
        <begin position="55"/>
        <end position="73"/>
    </location>
</feature>
<accession>A0AAN6XVP3</accession>
<feature type="transmembrane region" description="Helical" evidence="6">
    <location>
        <begin position="157"/>
        <end position="177"/>
    </location>
</feature>
<dbReference type="Pfam" id="PF13664">
    <property type="entry name" value="DUF4149"/>
    <property type="match status" value="1"/>
</dbReference>
<evidence type="ECO:0000256" key="5">
    <source>
        <dbReference type="SAM" id="MobiDB-lite"/>
    </source>
</evidence>
<evidence type="ECO:0000259" key="7">
    <source>
        <dbReference type="Pfam" id="PF13664"/>
    </source>
</evidence>